<name>A0AAJ1V883_9FLAO</name>
<dbReference type="EMBL" id="JACAGJ010000004">
    <property type="protein sequence ID" value="MDM1072862.1"/>
    <property type="molecule type" value="Genomic_DNA"/>
</dbReference>
<evidence type="ECO:0000256" key="1">
    <source>
        <dbReference type="SAM" id="Phobius"/>
    </source>
</evidence>
<keyword evidence="1" id="KW-1133">Transmembrane helix</keyword>
<evidence type="ECO:0000313" key="3">
    <source>
        <dbReference type="Proteomes" id="UP001170959"/>
    </source>
</evidence>
<keyword evidence="1" id="KW-0812">Transmembrane</keyword>
<comment type="caution">
    <text evidence="2">The sequence shown here is derived from an EMBL/GenBank/DDBJ whole genome shotgun (WGS) entry which is preliminary data.</text>
</comment>
<accession>A0AAJ1V883</accession>
<dbReference type="RefSeq" id="WP_286493468.1">
    <property type="nucleotide sequence ID" value="NZ_JACAGJ010000004.1"/>
</dbReference>
<evidence type="ECO:0000313" key="2">
    <source>
        <dbReference type="EMBL" id="MDM1072862.1"/>
    </source>
</evidence>
<keyword evidence="1" id="KW-0472">Membrane</keyword>
<organism evidence="2 3">
    <name type="scientific">Empedobacter brevis</name>
    <dbReference type="NCBI Taxonomy" id="247"/>
    <lineage>
        <taxon>Bacteria</taxon>
        <taxon>Pseudomonadati</taxon>
        <taxon>Bacteroidota</taxon>
        <taxon>Flavobacteriia</taxon>
        <taxon>Flavobacteriales</taxon>
        <taxon>Weeksellaceae</taxon>
        <taxon>Empedobacter</taxon>
    </lineage>
</organism>
<reference evidence="2" key="2">
    <citation type="journal article" date="2022" name="Sci. Total Environ.">
        <title>Prevalence, transmission, and molecular epidemiology of tet(X)-positive bacteria among humans, animals, and environmental niches in China: An epidemiological, and genomic-based study.</title>
        <authorList>
            <person name="Dong N."/>
            <person name="Zeng Y."/>
            <person name="Cai C."/>
            <person name="Sun C."/>
            <person name="Lu J."/>
            <person name="Liu C."/>
            <person name="Zhou H."/>
            <person name="Sun Q."/>
            <person name="Shu L."/>
            <person name="Wang H."/>
            <person name="Wang Y."/>
            <person name="Wang S."/>
            <person name="Wu C."/>
            <person name="Chan E.W."/>
            <person name="Chen G."/>
            <person name="Shen Z."/>
            <person name="Chen S."/>
            <person name="Zhang R."/>
        </authorList>
    </citation>
    <scope>NUCLEOTIDE SEQUENCE</scope>
    <source>
        <strain evidence="2">R655-4</strain>
    </source>
</reference>
<proteinExistence type="predicted"/>
<dbReference type="AlphaFoldDB" id="A0AAJ1V883"/>
<protein>
    <submittedName>
        <fullName evidence="2">Uncharacterized protein</fullName>
    </submittedName>
</protein>
<feature type="transmembrane region" description="Helical" evidence="1">
    <location>
        <begin position="454"/>
        <end position="473"/>
    </location>
</feature>
<reference evidence="2" key="1">
    <citation type="submission" date="2020-06" db="EMBL/GenBank/DDBJ databases">
        <authorList>
            <person name="Dong N."/>
        </authorList>
    </citation>
    <scope>NUCLEOTIDE SEQUENCE</scope>
    <source>
        <strain evidence="2">R655-4</strain>
    </source>
</reference>
<sequence>MTNDYLRDLDDWDEESQQILLSLAKENAFLSFKEMEKGVFGKDSNALDKVTIDRKVKRGETHRGLTNVHPFATQYRNNLDIKQIDHRYFIDASKTTYNNVSVITDVDTENQALEVIKKEFYIDHNLNGVFDAGEYVFHLIIFQSKDGNKVNEAYQASSQPNSNEIVLYLEQGQDVFSSQKMYAKVGEGIWKKVLSKDNVYKNTLWKVLNEYLKFNDKELIFELLEKGQIEGNVIISTFLKGINITLQVLSAPAFAVGWLIEKIGEGLDLLKLPSTIWDVNGDGYFFEKDKLLQKLTISTEKINQLQQTILEDKAYQAFLPNMIELILDGMMNKLRNTVTNYNKWVTNKVTEISEAMIKNPEIQNELLHDIALLCGIWDGIVDTFSSAVLFTGQVAQSAFKAATNIDELLETIDNIFDFLTSGKVWESISSFFIKMREELSDIDLADIDLVKASYILGFGIVFIAGFFIPLTALGKVGKIGSLGAKFSEMLTEVGKVVRTFPEAMKSKTVVQQINRLLDVFSSSEKTRNHAQEIAQAIKKWLVKNKGKYQELARYGKALLERTAKTYAKIYPDGKLYKILKLREAYRLYGKLGKILVKEVDITFENTIKLRGYKEKVMISGMLYKGDKGQKVFSAVNFTKNEIQFEGKLTEFIENMHPVLKKRYELHLKEITKGLKATPEMIKKAGIAASHGEIRAVNDLLYYLESTGMKVTDDVFKDIMGYNRYLIKEGSQPPCVHCFYLTDGIVYLKLLK</sequence>
<dbReference type="Proteomes" id="UP001170959">
    <property type="component" value="Unassembled WGS sequence"/>
</dbReference>
<gene>
    <name evidence="2" type="ORF">HX001_10225</name>
</gene>